<feature type="region of interest" description="Disordered" evidence="5">
    <location>
        <begin position="1"/>
        <end position="36"/>
    </location>
</feature>
<dbReference type="SUPFAM" id="SSF51064">
    <property type="entry name" value="Head domain of nucleotide exchange factor GrpE"/>
    <property type="match status" value="1"/>
</dbReference>
<gene>
    <name evidence="3" type="primary">grpE</name>
    <name evidence="6" type="ORF">AUJ59_02530</name>
</gene>
<dbReference type="AlphaFoldDB" id="A0A1J4RNX9"/>
<sequence>MVEERTQKHENTKTGKQNLKVDEAKQEVKDDKGDGLQKKYDELEHKYKRALADYQNLLKRTAQEKVEFVKYANEDLIQAIIPVYDNLKLARTHADSIQTNADSRGLMRNQAGFNGWAEGLEHVIRQFRDVLESMGVEEIKTVGEKFDHNTMEAVEGRGEKVVKEVRSGYKLNGKVIVAAKVVVA</sequence>
<dbReference type="GO" id="GO:0042803">
    <property type="term" value="F:protein homodimerization activity"/>
    <property type="evidence" value="ECO:0007669"/>
    <property type="project" value="InterPro"/>
</dbReference>
<name>A0A1J4RNX9_9BACT</name>
<organism evidence="6 7">
    <name type="scientific">Candidatus Beckwithbacteria bacterium CG1_02_47_37</name>
    <dbReference type="NCBI Taxonomy" id="1805034"/>
    <lineage>
        <taxon>Bacteria</taxon>
        <taxon>Candidatus Beckwithiibacteriota</taxon>
    </lineage>
</organism>
<keyword evidence="3" id="KW-0346">Stress response</keyword>
<evidence type="ECO:0000313" key="7">
    <source>
        <dbReference type="Proteomes" id="UP000183144"/>
    </source>
</evidence>
<comment type="caution">
    <text evidence="6">The sequence shown here is derived from an EMBL/GenBank/DDBJ whole genome shotgun (WGS) entry which is preliminary data.</text>
</comment>
<dbReference type="Gene3D" id="3.90.20.20">
    <property type="match status" value="1"/>
</dbReference>
<dbReference type="Gene3D" id="2.30.22.10">
    <property type="entry name" value="Head domain of nucleotide exchange factor GrpE"/>
    <property type="match status" value="1"/>
</dbReference>
<comment type="similarity">
    <text evidence="1 3 4">Belongs to the GrpE family.</text>
</comment>
<protein>
    <recommendedName>
        <fullName evidence="3">Protein GrpE</fullName>
    </recommendedName>
    <alternativeName>
        <fullName evidence="3">HSP-70 cofactor</fullName>
    </alternativeName>
</protein>
<dbReference type="STRING" id="1805034.AUJ59_02530"/>
<dbReference type="GO" id="GO:0006457">
    <property type="term" value="P:protein folding"/>
    <property type="evidence" value="ECO:0007669"/>
    <property type="project" value="InterPro"/>
</dbReference>
<keyword evidence="3" id="KW-0963">Cytoplasm</keyword>
<dbReference type="InterPro" id="IPR009012">
    <property type="entry name" value="GrpE_head"/>
</dbReference>
<evidence type="ECO:0000256" key="2">
    <source>
        <dbReference type="ARBA" id="ARBA00023186"/>
    </source>
</evidence>
<dbReference type="GO" id="GO:0051087">
    <property type="term" value="F:protein-folding chaperone binding"/>
    <property type="evidence" value="ECO:0007669"/>
    <property type="project" value="InterPro"/>
</dbReference>
<dbReference type="CDD" id="cd00446">
    <property type="entry name" value="GrpE"/>
    <property type="match status" value="1"/>
</dbReference>
<dbReference type="GO" id="GO:0051082">
    <property type="term" value="F:unfolded protein binding"/>
    <property type="evidence" value="ECO:0007669"/>
    <property type="project" value="TreeGrafter"/>
</dbReference>
<dbReference type="Pfam" id="PF01025">
    <property type="entry name" value="GrpE"/>
    <property type="match status" value="1"/>
</dbReference>
<reference evidence="6 7" key="1">
    <citation type="journal article" date="2016" name="Environ. Microbiol.">
        <title>Genomic resolution of a cold subsurface aquifer community provides metabolic insights for novel microbes adapted to high CO concentrations.</title>
        <authorList>
            <person name="Probst A.J."/>
            <person name="Castelle C.J."/>
            <person name="Singh A."/>
            <person name="Brown C.T."/>
            <person name="Anantharaman K."/>
            <person name="Sharon I."/>
            <person name="Hug L.A."/>
            <person name="Burstein D."/>
            <person name="Emerson J.B."/>
            <person name="Thomas B.C."/>
            <person name="Banfield J.F."/>
        </authorList>
    </citation>
    <scope>NUCLEOTIDE SEQUENCE [LARGE SCALE GENOMIC DNA]</scope>
    <source>
        <strain evidence="6">CG1_02_47_37</strain>
    </source>
</reference>
<comment type="function">
    <text evidence="3">Participates actively in the response to hyperosmotic and heat shock by preventing the aggregation of stress-denatured proteins, in association with DnaK and GrpE. It is the nucleotide exchange factor for DnaK and may function as a thermosensor. Unfolded proteins bind initially to DnaJ; upon interaction with the DnaJ-bound protein, DnaK hydrolyzes its bound ATP, resulting in the formation of a stable complex. GrpE releases ADP from DnaK; ATP binding to DnaK triggers the release of the substrate protein, thus completing the reaction cycle. Several rounds of ATP-dependent interactions between DnaJ, DnaK and GrpE are required for fully efficient folding.</text>
</comment>
<dbReference type="InterPro" id="IPR013805">
    <property type="entry name" value="GrpE_CC"/>
</dbReference>
<dbReference type="PANTHER" id="PTHR21237">
    <property type="entry name" value="GRPE PROTEIN"/>
    <property type="match status" value="1"/>
</dbReference>
<evidence type="ECO:0000256" key="1">
    <source>
        <dbReference type="ARBA" id="ARBA00009054"/>
    </source>
</evidence>
<dbReference type="Proteomes" id="UP000183144">
    <property type="component" value="Unassembled WGS sequence"/>
</dbReference>
<dbReference type="EMBL" id="MNUI01000044">
    <property type="protein sequence ID" value="OIN89091.1"/>
    <property type="molecule type" value="Genomic_DNA"/>
</dbReference>
<keyword evidence="2 3" id="KW-0143">Chaperone</keyword>
<evidence type="ECO:0000256" key="4">
    <source>
        <dbReference type="RuleBase" id="RU004478"/>
    </source>
</evidence>
<comment type="subcellular location">
    <subcellularLocation>
        <location evidence="3">Cytoplasm</location>
    </subcellularLocation>
</comment>
<dbReference type="SUPFAM" id="SSF58014">
    <property type="entry name" value="Coiled-coil domain of nucleotide exchange factor GrpE"/>
    <property type="match status" value="1"/>
</dbReference>
<dbReference type="GO" id="GO:0000774">
    <property type="term" value="F:adenyl-nucleotide exchange factor activity"/>
    <property type="evidence" value="ECO:0007669"/>
    <property type="project" value="InterPro"/>
</dbReference>
<accession>A0A1J4RNX9</accession>
<dbReference type="InterPro" id="IPR000740">
    <property type="entry name" value="GrpE"/>
</dbReference>
<evidence type="ECO:0000256" key="5">
    <source>
        <dbReference type="SAM" id="MobiDB-lite"/>
    </source>
</evidence>
<proteinExistence type="inferred from homology"/>
<dbReference type="GO" id="GO:0005737">
    <property type="term" value="C:cytoplasm"/>
    <property type="evidence" value="ECO:0007669"/>
    <property type="project" value="UniProtKB-SubCell"/>
</dbReference>
<evidence type="ECO:0000313" key="6">
    <source>
        <dbReference type="EMBL" id="OIN89091.1"/>
    </source>
</evidence>
<comment type="subunit">
    <text evidence="3">Homodimer.</text>
</comment>
<dbReference type="PANTHER" id="PTHR21237:SF23">
    <property type="entry name" value="GRPE PROTEIN HOMOLOG, MITOCHONDRIAL"/>
    <property type="match status" value="1"/>
</dbReference>
<evidence type="ECO:0000256" key="3">
    <source>
        <dbReference type="HAMAP-Rule" id="MF_01151"/>
    </source>
</evidence>
<dbReference type="PRINTS" id="PR00773">
    <property type="entry name" value="GRPEPROTEIN"/>
</dbReference>
<dbReference type="HAMAP" id="MF_01151">
    <property type="entry name" value="GrpE"/>
    <property type="match status" value="1"/>
</dbReference>